<evidence type="ECO:0000256" key="2">
    <source>
        <dbReference type="RuleBase" id="RU362039"/>
    </source>
</evidence>
<comment type="similarity">
    <text evidence="1 2">Belongs to the metallophosphoesterase superfamily. YfcE family.</text>
</comment>
<dbReference type="SUPFAM" id="SSF56300">
    <property type="entry name" value="Metallo-dependent phosphatases"/>
    <property type="match status" value="1"/>
</dbReference>
<organism evidence="4 5">
    <name type="scientific">Fictibacillus aquaticus</name>
    <dbReference type="NCBI Taxonomy" id="2021314"/>
    <lineage>
        <taxon>Bacteria</taxon>
        <taxon>Bacillati</taxon>
        <taxon>Bacillota</taxon>
        <taxon>Bacilli</taxon>
        <taxon>Bacillales</taxon>
        <taxon>Fictibacillaceae</taxon>
        <taxon>Fictibacillus</taxon>
    </lineage>
</organism>
<dbReference type="RefSeq" id="WP_094252459.1">
    <property type="nucleotide sequence ID" value="NZ_JBHLXL010000001.1"/>
</dbReference>
<comment type="cofactor">
    <cofactor evidence="2">
        <name>a divalent metal cation</name>
        <dbReference type="ChEBI" id="CHEBI:60240"/>
    </cofactor>
</comment>
<reference evidence="4 5" key="1">
    <citation type="submission" date="2017-07" db="EMBL/GenBank/DDBJ databases">
        <title>Fictibacillus sp. nov. GDSW-R2A3 Genome sequencing and assembly.</title>
        <authorList>
            <person name="Mayilraj S."/>
        </authorList>
    </citation>
    <scope>NUCLEOTIDE SEQUENCE [LARGE SCALE GENOMIC DNA]</scope>
    <source>
        <strain evidence="4 5">GDSW-R2A3</strain>
    </source>
</reference>
<evidence type="ECO:0000313" key="4">
    <source>
        <dbReference type="EMBL" id="OYD58318.1"/>
    </source>
</evidence>
<keyword evidence="5" id="KW-1185">Reference proteome</keyword>
<dbReference type="OrthoDB" id="9800565at2"/>
<dbReference type="EC" id="3.1.4.-" evidence="2"/>
<proteinExistence type="inferred from homology"/>
<dbReference type="Gene3D" id="3.60.21.10">
    <property type="match status" value="1"/>
</dbReference>
<evidence type="ECO:0000256" key="1">
    <source>
        <dbReference type="ARBA" id="ARBA00008950"/>
    </source>
</evidence>
<feature type="domain" description="Calcineurin-like phosphoesterase" evidence="3">
    <location>
        <begin position="1"/>
        <end position="145"/>
    </location>
</feature>
<dbReference type="EMBL" id="NOII01000002">
    <property type="protein sequence ID" value="OYD58318.1"/>
    <property type="molecule type" value="Genomic_DNA"/>
</dbReference>
<comment type="caution">
    <text evidence="4">The sequence shown here is derived from an EMBL/GenBank/DDBJ whole genome shotgun (WGS) entry which is preliminary data.</text>
</comment>
<dbReference type="InterPro" id="IPR029052">
    <property type="entry name" value="Metallo-depent_PP-like"/>
</dbReference>
<dbReference type="GO" id="GO:0016787">
    <property type="term" value="F:hydrolase activity"/>
    <property type="evidence" value="ECO:0007669"/>
    <property type="project" value="UniProtKB-UniRule"/>
</dbReference>
<dbReference type="NCBIfam" id="TIGR00040">
    <property type="entry name" value="yfcE"/>
    <property type="match status" value="1"/>
</dbReference>
<dbReference type="InterPro" id="IPR024654">
    <property type="entry name" value="Calcineurin-like_PHP_lpxH"/>
</dbReference>
<dbReference type="AlphaFoldDB" id="A0A235FAI9"/>
<evidence type="ECO:0000259" key="3">
    <source>
        <dbReference type="Pfam" id="PF12850"/>
    </source>
</evidence>
<dbReference type="Proteomes" id="UP000215059">
    <property type="component" value="Unassembled WGS sequence"/>
</dbReference>
<gene>
    <name evidence="4" type="ORF">CGZ90_09485</name>
</gene>
<name>A0A235FAI9_9BACL</name>
<dbReference type="GO" id="GO:0046872">
    <property type="term" value="F:metal ion binding"/>
    <property type="evidence" value="ECO:0007669"/>
    <property type="project" value="UniProtKB-KW"/>
</dbReference>
<accession>A0A235FAI9</accession>
<dbReference type="InterPro" id="IPR000979">
    <property type="entry name" value="Phosphodiesterase_MJ0936/Vps29"/>
</dbReference>
<keyword evidence="2" id="KW-0479">Metal-binding</keyword>
<evidence type="ECO:0000313" key="5">
    <source>
        <dbReference type="Proteomes" id="UP000215059"/>
    </source>
</evidence>
<dbReference type="Pfam" id="PF12850">
    <property type="entry name" value="Metallophos_2"/>
    <property type="match status" value="1"/>
</dbReference>
<protein>
    <recommendedName>
        <fullName evidence="2">Phosphoesterase</fullName>
        <ecNumber evidence="2">3.1.4.-</ecNumber>
    </recommendedName>
</protein>
<dbReference type="PANTHER" id="PTHR11124">
    <property type="entry name" value="VACUOLAR SORTING PROTEIN VPS29"/>
    <property type="match status" value="1"/>
</dbReference>
<sequence>MKALIVSDSHGLTQELNIIKERHRSDADIMIHCGDSELHPKSGELEGFVTVKGNMDYSSEFPAEAIEPLGDAAMYITHGHLYNVKMGHLALAYRAEETGAKIVCFGHSHVAEAFERSGTVFINPGSIRMPRGRKEKTYALCEIQDGQMVVEFYTLDGERLEEMKKRFSIA</sequence>